<dbReference type="InterPro" id="IPR008266">
    <property type="entry name" value="Tyr_kinase_AS"/>
</dbReference>
<dbReference type="InterPro" id="IPR000160">
    <property type="entry name" value="GGDEF_dom"/>
</dbReference>
<reference evidence="5 6" key="1">
    <citation type="submission" date="2020-08" db="EMBL/GenBank/DDBJ databases">
        <title>Sequencing the genomes of 1000 actinobacteria strains.</title>
        <authorList>
            <person name="Klenk H.-P."/>
        </authorList>
    </citation>
    <scope>NUCLEOTIDE SEQUENCE [LARGE SCALE GENOMIC DNA]</scope>
    <source>
        <strain evidence="5 6">DSM 45809</strain>
    </source>
</reference>
<dbReference type="CDD" id="cd01949">
    <property type="entry name" value="GGDEF"/>
    <property type="match status" value="1"/>
</dbReference>
<gene>
    <name evidence="5" type="ORF">BJY16_006471</name>
</gene>
<dbReference type="InterPro" id="IPR041664">
    <property type="entry name" value="AAA_16"/>
</dbReference>
<dbReference type="GO" id="GO:0043709">
    <property type="term" value="P:cell adhesion involved in single-species biofilm formation"/>
    <property type="evidence" value="ECO:0007669"/>
    <property type="project" value="TreeGrafter"/>
</dbReference>
<dbReference type="RefSeq" id="WP_185043319.1">
    <property type="nucleotide sequence ID" value="NZ_BAABFG010000005.1"/>
</dbReference>
<dbReference type="PROSITE" id="PS50011">
    <property type="entry name" value="PROTEIN_KINASE_DOM"/>
    <property type="match status" value="1"/>
</dbReference>
<dbReference type="InterPro" id="IPR029016">
    <property type="entry name" value="GAF-like_dom_sf"/>
</dbReference>
<name>A0A7W7MAH9_9ACTN</name>
<dbReference type="Gene3D" id="3.30.200.20">
    <property type="entry name" value="Phosphorylase Kinase, domain 1"/>
    <property type="match status" value="1"/>
</dbReference>
<dbReference type="SUPFAM" id="SSF52540">
    <property type="entry name" value="P-loop containing nucleoside triphosphate hydrolases"/>
    <property type="match status" value="1"/>
</dbReference>
<dbReference type="Pfam" id="PF01590">
    <property type="entry name" value="GAF"/>
    <property type="match status" value="1"/>
</dbReference>
<dbReference type="InterPro" id="IPR003018">
    <property type="entry name" value="GAF"/>
</dbReference>
<organism evidence="5 6">
    <name type="scientific">Actinoplanes octamycinicus</name>
    <dbReference type="NCBI Taxonomy" id="135948"/>
    <lineage>
        <taxon>Bacteria</taxon>
        <taxon>Bacillati</taxon>
        <taxon>Actinomycetota</taxon>
        <taxon>Actinomycetes</taxon>
        <taxon>Micromonosporales</taxon>
        <taxon>Micromonosporaceae</taxon>
        <taxon>Actinoplanes</taxon>
    </lineage>
</organism>
<keyword evidence="6" id="KW-1185">Reference proteome</keyword>
<dbReference type="PROSITE" id="PS50887">
    <property type="entry name" value="GGDEF"/>
    <property type="match status" value="1"/>
</dbReference>
<dbReference type="SUPFAM" id="SSF56112">
    <property type="entry name" value="Protein kinase-like (PK-like)"/>
    <property type="match status" value="1"/>
</dbReference>
<dbReference type="SMART" id="SM00065">
    <property type="entry name" value="GAF"/>
    <property type="match status" value="2"/>
</dbReference>
<dbReference type="Gene3D" id="3.30.450.40">
    <property type="match status" value="2"/>
</dbReference>
<feature type="binding site" evidence="2">
    <location>
        <position position="48"/>
    </location>
    <ligand>
        <name>ATP</name>
        <dbReference type="ChEBI" id="CHEBI:30616"/>
    </ligand>
</feature>
<dbReference type="GO" id="GO:0052621">
    <property type="term" value="F:diguanylate cyclase activity"/>
    <property type="evidence" value="ECO:0007669"/>
    <property type="project" value="TreeGrafter"/>
</dbReference>
<dbReference type="Gene3D" id="1.10.510.10">
    <property type="entry name" value="Transferase(Phosphotransferase) domain 1"/>
    <property type="match status" value="1"/>
</dbReference>
<dbReference type="Proteomes" id="UP000546162">
    <property type="component" value="Unassembled WGS sequence"/>
</dbReference>
<dbReference type="InterPro" id="IPR043128">
    <property type="entry name" value="Rev_trsase/Diguanyl_cyclase"/>
</dbReference>
<dbReference type="SMART" id="SM00267">
    <property type="entry name" value="GGDEF"/>
    <property type="match status" value="1"/>
</dbReference>
<sequence>MTTSLVTGSGSRSGHWSAAGLDVIEELGRGAHASVYRARRGDRDYAVKVLRADVVDRGAATAAFRREAALLACVDHPSVSRVHDVGEVDGDPFLVMELVTGRPLAAVLDSGRMPLVEVVRVGAELAGALAAAHRVGVVHRDVTPHNIIVLADGSPKLIDFGLAAQQDTGTGSDQVAGTFAYAAPEQTGMLARPVDGRADLYALGVVLFECLAGRLPFESADVGELVRLHAAAPPPDVRALRPEVPAGLAAVVSRLLAKDPDDRYADGDELAAVLNGLVDAPAERRRVEGTGGRLVGRDAELATLSRLWAQARGGAGTAVRLTGVAGVGKTKIAGELARRSRGAGHPVLTLLCTPDAPSMAPLRAALERYLCNLDRLPDSAAEAARQRIRAAAGPAAALLQLLTPALRGVLNAPDLPDEDRQEQLVTAAAAFLAELARAEGGLIVHVDDAQWLDEATARVFTSLTTVLPTCPMLIVTTERTGDGDCWAAALGSSTVEVPALGDTELATLAAHQLGNAAVPAHLVDQLVARSQGNPFAALQYLHAMLDAGVLVPHWGSWVLDEQAFDRLALPTDVLDVVVARARTLSGTSRELLIAAAAVGAPFAAELLADVCGTTLPAALTAVQDGVARAVLEPAGGGRFAFLHQRLREALLADLDGERRRELHQRIAECLSAGEPADPREWYRIARHYAAGQVGRTPQLMLAACRSAAHAALGAHAPAQALEFLDLAERTAGDAGLPLDHTFHRQRGLAYLRSGKFTDAEQELHAALSAEADPVRRADLYAHIARAQISDFASDEAIDSVRAGLRELGRPLPASPLLIVLYGLGHFLLGLVRARTRRRASTADGYERERFRLEAELCDAGSMGAAVGMNMGLALGFHLRAFPAVVRLGSGPEYARLQASYGMVAGAARLSGLSERCYARADAAARAVGDPRLTTRVPWTRATLADAVAGFGPTTGNALREVLREHGQWLPLDEYVTSTGGLGAALLLRGYTGEAQTWYERARQRTAAAPIVPGNPLAMFGVQLAAATGDPAEARERLAAMTATGSERHDNLGRLLNILLAQASLAAAAPGLEDVDAIAAEVARRRITPRKVWRQQRHLWLYLAWARLAACRSADEAGRERRLAQARDAVRALGRAADTDVLRAFHHAARAEYLELAGKPREALRDLARADLLGQRLDLPLLGFLVAAGRSRVLTVLGDLADADRQADHAVTLATQYGWEHRAREARALLKSSSSTRASRVVAHDGGQLVRRRLAALQQLSAAATTVLDPDTLARIALDETIRTFAAERAILFLLDQDTGRLEPHLGRGAEGTDLGELRGYSASLVGQVLASGTAMVVASADDGAALGSRSVVANGLRSVMIAPMRLGGDVIGVVYLDTRLVKGAFTGDDADILAAMAQQVASALVTARAAQLEVTVRTVERQRSLAETMRAAAAEVSGTLVPEDVLDRLLTTFIRVTGADSGVLLPIGDTAMPAERSSAPGALPAFTALDTARRGTAGGLWGDLDVVLTGARAWVAAPLTGRDGPVAVAVLVATDANRFDDSHVSILAALAGQGMVAYENARLFTQVQRLATTDALTGLHNRRYFFDVANERVSRALRDRLPLVAMMMDIDHFKRINDGHGHGTGDDVIQQVTARIRAAAPPHAIVGRYGGEEFALVLPGADRSAADELGETLRRAIADDPVTTRTGDLAVTVSVGIAALTPADAALDDVLGHADQALYQAKQDGRNRVARF</sequence>
<dbReference type="InterPro" id="IPR027417">
    <property type="entry name" value="P-loop_NTPase"/>
</dbReference>
<evidence type="ECO:0000259" key="4">
    <source>
        <dbReference type="PROSITE" id="PS50887"/>
    </source>
</evidence>
<proteinExistence type="predicted"/>
<keyword evidence="2" id="KW-0067">ATP-binding</keyword>
<dbReference type="GO" id="GO:0005524">
    <property type="term" value="F:ATP binding"/>
    <property type="evidence" value="ECO:0007669"/>
    <property type="project" value="UniProtKB-UniRule"/>
</dbReference>
<feature type="domain" description="Protein kinase" evidence="3">
    <location>
        <begin position="21"/>
        <end position="278"/>
    </location>
</feature>
<dbReference type="PANTHER" id="PTHR45138:SF9">
    <property type="entry name" value="DIGUANYLATE CYCLASE DGCM-RELATED"/>
    <property type="match status" value="1"/>
</dbReference>
<dbReference type="InterPro" id="IPR000719">
    <property type="entry name" value="Prot_kinase_dom"/>
</dbReference>
<protein>
    <submittedName>
        <fullName evidence="5">Diguanylate cyclase (GGDEF)-like protein</fullName>
    </submittedName>
</protein>
<dbReference type="NCBIfam" id="TIGR00254">
    <property type="entry name" value="GGDEF"/>
    <property type="match status" value="1"/>
</dbReference>
<dbReference type="InterPro" id="IPR017441">
    <property type="entry name" value="Protein_kinase_ATP_BS"/>
</dbReference>
<evidence type="ECO:0000256" key="1">
    <source>
        <dbReference type="ARBA" id="ARBA00004167"/>
    </source>
</evidence>
<dbReference type="InterPro" id="IPR011009">
    <property type="entry name" value="Kinase-like_dom_sf"/>
</dbReference>
<dbReference type="GO" id="GO:1902201">
    <property type="term" value="P:negative regulation of bacterial-type flagellum-dependent cell motility"/>
    <property type="evidence" value="ECO:0007669"/>
    <property type="project" value="TreeGrafter"/>
</dbReference>
<dbReference type="Pfam" id="PF13191">
    <property type="entry name" value="AAA_16"/>
    <property type="match status" value="1"/>
</dbReference>
<dbReference type="InterPro" id="IPR029787">
    <property type="entry name" value="Nucleotide_cyclase"/>
</dbReference>
<comment type="subcellular location">
    <subcellularLocation>
        <location evidence="1">Membrane</location>
        <topology evidence="1">Single-pass membrane protein</topology>
    </subcellularLocation>
</comment>
<evidence type="ECO:0000259" key="3">
    <source>
        <dbReference type="PROSITE" id="PS50011"/>
    </source>
</evidence>
<dbReference type="FunFam" id="3.30.70.270:FF:000001">
    <property type="entry name" value="Diguanylate cyclase domain protein"/>
    <property type="match status" value="1"/>
</dbReference>
<dbReference type="SUPFAM" id="SSF55073">
    <property type="entry name" value="Nucleotide cyclase"/>
    <property type="match status" value="1"/>
</dbReference>
<dbReference type="InterPro" id="IPR011990">
    <property type="entry name" value="TPR-like_helical_dom_sf"/>
</dbReference>
<dbReference type="PANTHER" id="PTHR45138">
    <property type="entry name" value="REGULATORY COMPONENTS OF SENSORY TRANSDUCTION SYSTEM"/>
    <property type="match status" value="1"/>
</dbReference>
<dbReference type="GO" id="GO:0004672">
    <property type="term" value="F:protein kinase activity"/>
    <property type="evidence" value="ECO:0007669"/>
    <property type="project" value="InterPro"/>
</dbReference>
<accession>A0A7W7MAH9</accession>
<dbReference type="GO" id="GO:0005886">
    <property type="term" value="C:plasma membrane"/>
    <property type="evidence" value="ECO:0007669"/>
    <property type="project" value="TreeGrafter"/>
</dbReference>
<evidence type="ECO:0000313" key="5">
    <source>
        <dbReference type="EMBL" id="MBB4743012.1"/>
    </source>
</evidence>
<keyword evidence="2" id="KW-0547">Nucleotide-binding</keyword>
<dbReference type="Gene3D" id="3.30.70.270">
    <property type="match status" value="1"/>
</dbReference>
<dbReference type="CDD" id="cd14014">
    <property type="entry name" value="STKc_PknB_like"/>
    <property type="match status" value="1"/>
</dbReference>
<feature type="domain" description="GGDEF" evidence="4">
    <location>
        <begin position="1601"/>
        <end position="1732"/>
    </location>
</feature>
<dbReference type="PROSITE" id="PS00109">
    <property type="entry name" value="PROTEIN_KINASE_TYR"/>
    <property type="match status" value="1"/>
</dbReference>
<dbReference type="SUPFAM" id="SSF48452">
    <property type="entry name" value="TPR-like"/>
    <property type="match status" value="1"/>
</dbReference>
<dbReference type="InterPro" id="IPR050469">
    <property type="entry name" value="Diguanylate_Cyclase"/>
</dbReference>
<evidence type="ECO:0000256" key="2">
    <source>
        <dbReference type="PROSITE-ProRule" id="PRU10141"/>
    </source>
</evidence>
<dbReference type="PROSITE" id="PS00107">
    <property type="entry name" value="PROTEIN_KINASE_ATP"/>
    <property type="match status" value="1"/>
</dbReference>
<dbReference type="EMBL" id="JACHNB010000001">
    <property type="protein sequence ID" value="MBB4743012.1"/>
    <property type="molecule type" value="Genomic_DNA"/>
</dbReference>
<dbReference type="Pfam" id="PF00990">
    <property type="entry name" value="GGDEF"/>
    <property type="match status" value="1"/>
</dbReference>
<evidence type="ECO:0000313" key="6">
    <source>
        <dbReference type="Proteomes" id="UP000546162"/>
    </source>
</evidence>
<dbReference type="SUPFAM" id="SSF55781">
    <property type="entry name" value="GAF domain-like"/>
    <property type="match status" value="2"/>
</dbReference>
<dbReference type="Pfam" id="PF00069">
    <property type="entry name" value="Pkinase"/>
    <property type="match status" value="1"/>
</dbReference>
<comment type="caution">
    <text evidence="5">The sequence shown here is derived from an EMBL/GenBank/DDBJ whole genome shotgun (WGS) entry which is preliminary data.</text>
</comment>